<evidence type="ECO:0000313" key="1">
    <source>
        <dbReference type="EMBL" id="KDQ15016.1"/>
    </source>
</evidence>
<proteinExistence type="predicted"/>
<reference evidence="2" key="1">
    <citation type="journal article" date="2014" name="Proc. Natl. Acad. Sci. U.S.A.">
        <title>Extensive sampling of basidiomycete genomes demonstrates inadequacy of the white-rot/brown-rot paradigm for wood decay fungi.</title>
        <authorList>
            <person name="Riley R."/>
            <person name="Salamov A.A."/>
            <person name="Brown D.W."/>
            <person name="Nagy L.G."/>
            <person name="Floudas D."/>
            <person name="Held B.W."/>
            <person name="Levasseur A."/>
            <person name="Lombard V."/>
            <person name="Morin E."/>
            <person name="Otillar R."/>
            <person name="Lindquist E.A."/>
            <person name="Sun H."/>
            <person name="LaButti K.M."/>
            <person name="Schmutz J."/>
            <person name="Jabbour D."/>
            <person name="Luo H."/>
            <person name="Baker S.E."/>
            <person name="Pisabarro A.G."/>
            <person name="Walton J.D."/>
            <person name="Blanchette R.A."/>
            <person name="Henrissat B."/>
            <person name="Martin F."/>
            <person name="Cullen D."/>
            <person name="Hibbett D.S."/>
            <person name="Grigoriev I.V."/>
        </authorList>
    </citation>
    <scope>NUCLEOTIDE SEQUENCE [LARGE SCALE GENOMIC DNA]</scope>
    <source>
        <strain evidence="2">FD-172 SS1</strain>
    </source>
</reference>
<dbReference type="OrthoDB" id="3177311at2759"/>
<sequence>MHSPLLSLPNELLYEVASHIPSTASSEGQQQSDIAAFTTTCKVVRAATLPILFHTVRVSSGDRLSALAGAPLWLLAMVRNFAIAMDLGFFEALARAFDTVHFGFRLSDTSPALLESLAHILSNMPRLSSLAIRMDESSADLMSGWCAFPRVALQSVSFGPAMAKALAKHSPNLRFDELKNLHLDGMCDLGPVLPYFPNLTNMALTIPEGFNESDCAQFVKDLALVPKVVNLTFSPFSLNLEAYSESPAALVEQIAYAVPSLRTLDMRTRSFCHGKNRMIITPRTRVKDHSSALLNAILLFPCLTELAVPIDLSLHEEKPMIAYHPEAGSDELYSYKHHIAAVDMDVVSPFVTETSLTRFAWVRTAALESEGHVVAFNITRVGGKAQSIVRIEENIEDASPNAAGGSSSPTSSVLGLVNRAVSCALGVSQPLLFAIVLLGVLTCLPLSIPSPTLD</sequence>
<dbReference type="AlphaFoldDB" id="A0A067MTX1"/>
<keyword evidence="2" id="KW-1185">Reference proteome</keyword>
<gene>
    <name evidence="1" type="ORF">BOTBODRAFT_44266</name>
</gene>
<name>A0A067MTX1_BOTB1</name>
<protein>
    <submittedName>
        <fullName evidence="1">Uncharacterized protein</fullName>
    </submittedName>
</protein>
<accession>A0A067MTX1</accession>
<organism evidence="1 2">
    <name type="scientific">Botryobasidium botryosum (strain FD-172 SS1)</name>
    <dbReference type="NCBI Taxonomy" id="930990"/>
    <lineage>
        <taxon>Eukaryota</taxon>
        <taxon>Fungi</taxon>
        <taxon>Dikarya</taxon>
        <taxon>Basidiomycota</taxon>
        <taxon>Agaricomycotina</taxon>
        <taxon>Agaricomycetes</taxon>
        <taxon>Cantharellales</taxon>
        <taxon>Botryobasidiaceae</taxon>
        <taxon>Botryobasidium</taxon>
    </lineage>
</organism>
<dbReference type="HOGENOM" id="CLU_602660_0_0_1"/>
<dbReference type="EMBL" id="KL198034">
    <property type="protein sequence ID" value="KDQ15016.1"/>
    <property type="molecule type" value="Genomic_DNA"/>
</dbReference>
<dbReference type="Proteomes" id="UP000027195">
    <property type="component" value="Unassembled WGS sequence"/>
</dbReference>
<evidence type="ECO:0000313" key="2">
    <source>
        <dbReference type="Proteomes" id="UP000027195"/>
    </source>
</evidence>
<dbReference type="InParanoid" id="A0A067MTX1"/>